<feature type="compositionally biased region" description="Polar residues" evidence="10">
    <location>
        <begin position="411"/>
        <end position="431"/>
    </location>
</feature>
<name>A0A3B4H024_9CICH</name>
<dbReference type="Gene3D" id="3.30.40.10">
    <property type="entry name" value="Zinc/RING finger domain, C3HC4 (zinc finger)"/>
    <property type="match status" value="3"/>
</dbReference>
<dbReference type="GO" id="GO:0008270">
    <property type="term" value="F:zinc ion binding"/>
    <property type="evidence" value="ECO:0007669"/>
    <property type="project" value="UniProtKB-KW"/>
</dbReference>
<comment type="subcellular location">
    <subcellularLocation>
        <location evidence="1">Nucleus</location>
    </subcellularLocation>
</comment>
<dbReference type="InterPro" id="IPR013083">
    <property type="entry name" value="Znf_RING/FYVE/PHD"/>
</dbReference>
<dbReference type="GO" id="GO:0044666">
    <property type="term" value="C:MLL3/4 complex"/>
    <property type="evidence" value="ECO:0007669"/>
    <property type="project" value="TreeGrafter"/>
</dbReference>
<evidence type="ECO:0000256" key="9">
    <source>
        <dbReference type="PROSITE-ProRule" id="PRU00146"/>
    </source>
</evidence>
<evidence type="ECO:0000256" key="4">
    <source>
        <dbReference type="ARBA" id="ARBA00022771"/>
    </source>
</evidence>
<evidence type="ECO:0000256" key="5">
    <source>
        <dbReference type="ARBA" id="ARBA00022833"/>
    </source>
</evidence>
<dbReference type="CDD" id="cd15509">
    <property type="entry name" value="PHD1_KMT2C_like"/>
    <property type="match status" value="1"/>
</dbReference>
<feature type="compositionally biased region" description="Pro residues" evidence="10">
    <location>
        <begin position="650"/>
        <end position="676"/>
    </location>
</feature>
<feature type="compositionally biased region" description="Polar residues" evidence="10">
    <location>
        <begin position="438"/>
        <end position="455"/>
    </location>
</feature>
<feature type="compositionally biased region" description="Polar residues" evidence="10">
    <location>
        <begin position="382"/>
        <end position="393"/>
    </location>
</feature>
<evidence type="ECO:0000259" key="11">
    <source>
        <dbReference type="PROSITE" id="PS50016"/>
    </source>
</evidence>
<keyword evidence="5" id="KW-0862">Zinc</keyword>
<dbReference type="CDD" id="cd15510">
    <property type="entry name" value="PHD2_KMT2C_like"/>
    <property type="match status" value="1"/>
</dbReference>
<dbReference type="FunFam" id="3.30.40.10:FF:000852">
    <property type="entry name" value="Histone-lysine N-methyltransferase 2C"/>
    <property type="match status" value="1"/>
</dbReference>
<feature type="domain" description="PHD-type" evidence="11">
    <location>
        <begin position="175"/>
        <end position="228"/>
    </location>
</feature>
<evidence type="ECO:0000256" key="1">
    <source>
        <dbReference type="ARBA" id="ARBA00004123"/>
    </source>
</evidence>
<dbReference type="Pfam" id="PF00628">
    <property type="entry name" value="PHD"/>
    <property type="match status" value="1"/>
</dbReference>
<feature type="compositionally biased region" description="Polar residues" evidence="10">
    <location>
        <begin position="592"/>
        <end position="605"/>
    </location>
</feature>
<dbReference type="InterPro" id="IPR001965">
    <property type="entry name" value="Znf_PHD"/>
</dbReference>
<protein>
    <submittedName>
        <fullName evidence="13">Uncharacterized protein</fullName>
    </submittedName>
</protein>
<evidence type="ECO:0000259" key="12">
    <source>
        <dbReference type="PROSITE" id="PS51805"/>
    </source>
</evidence>
<evidence type="ECO:0000256" key="7">
    <source>
        <dbReference type="ARBA" id="ARBA00023163"/>
    </source>
</evidence>
<dbReference type="AlphaFoldDB" id="A0A3B4H024"/>
<dbReference type="InterPro" id="IPR034732">
    <property type="entry name" value="EPHD"/>
</dbReference>
<evidence type="ECO:0000256" key="3">
    <source>
        <dbReference type="ARBA" id="ARBA00022737"/>
    </source>
</evidence>
<dbReference type="GO" id="GO:0042800">
    <property type="term" value="F:histone H3K4 methyltransferase activity"/>
    <property type="evidence" value="ECO:0007669"/>
    <property type="project" value="TreeGrafter"/>
</dbReference>
<sequence length="676" mass="72231">MFDCSLCAAVSESSSEFLKQLGPIGLPHDINVQSLFDPTGQCCAHLQCATWSEGVCRGEGQSLLYVDKAIDTGSTQVCAFCRQLGASLRCQEMDCGRCYHFPCAAAAGAHLDWNQRRTLCTRHAHAGSSPPCSLCSGGGELGSLLMCCCCGNRYHGSCVDPSVAPSPFCRAGWQCPQCRVCQSCRLQGDEAALLVCQRCDKAYHTHCLTPPLDHTPSTGWSCKNCRVCCRCGVRSSGQWANHLFLCESCDPALPCLLCGHTPDLYTPQECVTCVCCYRFVHADCIIQAGESKVGSKVYICSTCRPQQEEPNPHSPTLASAAALSPSQTPPSSIPQPSVSTCTEAPPASPVGQLVPEEPPQRTTKSLSAPSPPSLTSSHTDSQELLNNPLSVLPQSTGLQQSSTTSHPEASEPQQSPLSSHSEGMETQQSSLPVLPESTELQGSSVSSQPEATLQQSPPPTLPKSTELQESLLCHPVSAKLLETPKVLPQSGWSMELEQSPSQCQTDPTELQQSPPPSHPYPVAVQQSSSLALTELPPSAELLLKSSLPSSPVLKDLQQSPASSPMELQQSSSPTPVEHQQFSAPSPKELPDSPTTSHPLSTELQQSPPPSPKELPSQLVSMELQPNSLQMLKELQDPAPSWPDSTALQKNPPPSPTELQQNPPPSPTELQQNPPPS</sequence>
<dbReference type="PROSITE" id="PS51805">
    <property type="entry name" value="EPHD"/>
    <property type="match status" value="1"/>
</dbReference>
<feature type="region of interest" description="Disordered" evidence="10">
    <location>
        <begin position="546"/>
        <end position="676"/>
    </location>
</feature>
<dbReference type="PANTHER" id="PTHR45888">
    <property type="entry name" value="HL01030P-RELATED"/>
    <property type="match status" value="1"/>
</dbReference>
<dbReference type="PROSITE" id="PS50016">
    <property type="entry name" value="ZF_PHD_2"/>
    <property type="match status" value="1"/>
</dbReference>
<reference evidence="13" key="1">
    <citation type="submission" date="2023-09" db="UniProtKB">
        <authorList>
            <consortium name="Ensembl"/>
        </authorList>
    </citation>
    <scope>IDENTIFICATION</scope>
</reference>
<accession>A0A3B4H024</accession>
<feature type="compositionally biased region" description="Polar residues" evidence="10">
    <location>
        <begin position="617"/>
        <end position="629"/>
    </location>
</feature>
<feature type="compositionally biased region" description="Polar residues" evidence="10">
    <location>
        <begin position="490"/>
        <end position="512"/>
    </location>
</feature>
<evidence type="ECO:0000256" key="6">
    <source>
        <dbReference type="ARBA" id="ARBA00023015"/>
    </source>
</evidence>
<feature type="compositionally biased region" description="Low complexity" evidence="10">
    <location>
        <begin position="394"/>
        <end position="405"/>
    </location>
</feature>
<feature type="region of interest" description="Disordered" evidence="10">
    <location>
        <begin position="306"/>
        <end position="469"/>
    </location>
</feature>
<dbReference type="GO" id="GO:0045944">
    <property type="term" value="P:positive regulation of transcription by RNA polymerase II"/>
    <property type="evidence" value="ECO:0007669"/>
    <property type="project" value="TreeGrafter"/>
</dbReference>
<dbReference type="SUPFAM" id="SSF57903">
    <property type="entry name" value="FYVE/PHD zinc finger"/>
    <property type="match status" value="2"/>
</dbReference>
<feature type="compositionally biased region" description="Low complexity" evidence="10">
    <location>
        <begin position="362"/>
        <end position="379"/>
    </location>
</feature>
<proteinExistence type="predicted"/>
<evidence type="ECO:0000256" key="2">
    <source>
        <dbReference type="ARBA" id="ARBA00022723"/>
    </source>
</evidence>
<evidence type="ECO:0000256" key="10">
    <source>
        <dbReference type="SAM" id="MobiDB-lite"/>
    </source>
</evidence>
<dbReference type="InterPro" id="IPR019787">
    <property type="entry name" value="Znf_PHD-finger"/>
</dbReference>
<dbReference type="Ensembl" id="ENSPNYT00000029683.1">
    <property type="protein sequence ID" value="ENSPNYP00000028977.1"/>
    <property type="gene ID" value="ENSPNYG00000021831.1"/>
</dbReference>
<evidence type="ECO:0000313" key="13">
    <source>
        <dbReference type="Ensembl" id="ENSPNYP00000028977.1"/>
    </source>
</evidence>
<organism evidence="13">
    <name type="scientific">Pundamilia nyererei</name>
    <dbReference type="NCBI Taxonomy" id="303518"/>
    <lineage>
        <taxon>Eukaryota</taxon>
        <taxon>Metazoa</taxon>
        <taxon>Chordata</taxon>
        <taxon>Craniata</taxon>
        <taxon>Vertebrata</taxon>
        <taxon>Euteleostomi</taxon>
        <taxon>Actinopterygii</taxon>
        <taxon>Neopterygii</taxon>
        <taxon>Teleostei</taxon>
        <taxon>Neoteleostei</taxon>
        <taxon>Acanthomorphata</taxon>
        <taxon>Ovalentaria</taxon>
        <taxon>Cichlomorphae</taxon>
        <taxon>Cichliformes</taxon>
        <taxon>Cichlidae</taxon>
        <taxon>African cichlids</taxon>
        <taxon>Pseudocrenilabrinae</taxon>
        <taxon>Haplochromini</taxon>
        <taxon>Pundamilia</taxon>
    </lineage>
</organism>
<dbReference type="SMART" id="SM00249">
    <property type="entry name" value="PHD"/>
    <property type="match status" value="4"/>
</dbReference>
<feature type="domain" description="PHD-type" evidence="12">
    <location>
        <begin position="12"/>
        <end position="124"/>
    </location>
</feature>
<feature type="compositionally biased region" description="Polar residues" evidence="10">
    <location>
        <begin position="556"/>
        <end position="583"/>
    </location>
</feature>
<dbReference type="STRING" id="303518.ENSPNYP00000028977"/>
<keyword evidence="7" id="KW-0804">Transcription</keyword>
<keyword evidence="3" id="KW-0677">Repeat</keyword>
<evidence type="ECO:0000256" key="8">
    <source>
        <dbReference type="ARBA" id="ARBA00023242"/>
    </source>
</evidence>
<dbReference type="GO" id="GO:0003713">
    <property type="term" value="F:transcription coactivator activity"/>
    <property type="evidence" value="ECO:0007669"/>
    <property type="project" value="TreeGrafter"/>
</dbReference>
<feature type="region of interest" description="Disordered" evidence="10">
    <location>
        <begin position="489"/>
        <end position="531"/>
    </location>
</feature>
<keyword evidence="4 9" id="KW-0863">Zinc-finger</keyword>
<dbReference type="GeneTree" id="ENSGT00940000166821"/>
<dbReference type="InterPro" id="IPR011011">
    <property type="entry name" value="Znf_FYVE_PHD"/>
</dbReference>
<keyword evidence="8" id="KW-0539">Nucleus</keyword>
<feature type="compositionally biased region" description="Low complexity" evidence="10">
    <location>
        <begin position="314"/>
        <end position="326"/>
    </location>
</feature>
<dbReference type="Pfam" id="PF13771">
    <property type="entry name" value="zf-HC5HC2H"/>
    <property type="match status" value="1"/>
</dbReference>
<dbReference type="PANTHER" id="PTHR45888:SF1">
    <property type="entry name" value="HISTONE-LYSINE N-METHYLTRANSFERASE 2C"/>
    <property type="match status" value="1"/>
</dbReference>
<keyword evidence="2" id="KW-0479">Metal-binding</keyword>
<keyword evidence="6" id="KW-0805">Transcription regulation</keyword>